<dbReference type="PANTHER" id="PTHR44259">
    <property type="entry name" value="OS07G0183000 PROTEIN-RELATED"/>
    <property type="match status" value="1"/>
</dbReference>
<keyword evidence="3" id="KW-1185">Reference proteome</keyword>
<feature type="domain" description="KIB1-4 beta-propeller" evidence="1">
    <location>
        <begin position="72"/>
        <end position="366"/>
    </location>
</feature>
<dbReference type="InterPro" id="IPR050942">
    <property type="entry name" value="F-box_BR-signaling"/>
</dbReference>
<dbReference type="EMBL" id="JAMFTS010000004">
    <property type="protein sequence ID" value="KAJ4759882.1"/>
    <property type="molecule type" value="Genomic_DNA"/>
</dbReference>
<dbReference type="AlphaFoldDB" id="A0AAV8CZG4"/>
<proteinExistence type="predicted"/>
<dbReference type="Proteomes" id="UP001140206">
    <property type="component" value="Chromosome 4"/>
</dbReference>
<organism evidence="2 3">
    <name type="scientific">Rhynchospora pubera</name>
    <dbReference type="NCBI Taxonomy" id="906938"/>
    <lineage>
        <taxon>Eukaryota</taxon>
        <taxon>Viridiplantae</taxon>
        <taxon>Streptophyta</taxon>
        <taxon>Embryophyta</taxon>
        <taxon>Tracheophyta</taxon>
        <taxon>Spermatophyta</taxon>
        <taxon>Magnoliopsida</taxon>
        <taxon>Liliopsida</taxon>
        <taxon>Poales</taxon>
        <taxon>Cyperaceae</taxon>
        <taxon>Cyperoideae</taxon>
        <taxon>Rhynchosporeae</taxon>
        <taxon>Rhynchospora</taxon>
    </lineage>
</organism>
<evidence type="ECO:0000313" key="3">
    <source>
        <dbReference type="Proteomes" id="UP001140206"/>
    </source>
</evidence>
<reference evidence="2" key="1">
    <citation type="submission" date="2022-08" db="EMBL/GenBank/DDBJ databases">
        <authorList>
            <person name="Marques A."/>
        </authorList>
    </citation>
    <scope>NUCLEOTIDE SEQUENCE</scope>
    <source>
        <strain evidence="2">RhyPub2mFocal</strain>
        <tissue evidence="2">Leaves</tissue>
    </source>
</reference>
<protein>
    <submittedName>
        <fullName evidence="2">F-box protein (DUF295)</fullName>
    </submittedName>
</protein>
<accession>A0AAV8CZG4</accession>
<dbReference type="InterPro" id="IPR005174">
    <property type="entry name" value="KIB1-4_b-propeller"/>
</dbReference>
<sequence length="403" mass="45880">MDHCLRNCDWSNMPDDVIRLLVKKLRFYPYHRKAAGACRDWYRITKEVHCSFKQNSIFLLLPYNNMTKTCAFYEIDGSKTYEFNLPKFHDKLVHGSSNGWVCVDDGNLNLSIINPLTGKEIELPYPSYAATEIEVLQRNQPADFFRDPYIRLSILTKFAVLGNPFSTTGFGFAAIMSSFNELFVCRLGDKDLTPIKVRDPDPSYYGTCRFLQDLLYFKGKLFAINSGQEVVIVDFDGSNCMARYVRGPNYQLGDRDGSPSRILSSTGLDDLRYYLVESSGKLLAIRRLGEHISDLEGAKTLCFEVFEFDECNETWNMIHGLGEQCVFLGQNASVSVSAVDIPGCRPNCIYFTEDFNNGYCECESQFQNDNGVFCLEDGTVEMFDISHSLSHWLSPSLWCQVNV</sequence>
<dbReference type="Pfam" id="PF03478">
    <property type="entry name" value="Beta-prop_KIB1-4"/>
    <property type="match status" value="1"/>
</dbReference>
<gene>
    <name evidence="2" type="ORF">LUZ62_070257</name>
</gene>
<evidence type="ECO:0000259" key="1">
    <source>
        <dbReference type="Pfam" id="PF03478"/>
    </source>
</evidence>
<name>A0AAV8CZG4_9POAL</name>
<comment type="caution">
    <text evidence="2">The sequence shown here is derived from an EMBL/GenBank/DDBJ whole genome shotgun (WGS) entry which is preliminary data.</text>
</comment>
<evidence type="ECO:0000313" key="2">
    <source>
        <dbReference type="EMBL" id="KAJ4759882.1"/>
    </source>
</evidence>